<protein>
    <submittedName>
        <fullName evidence="2">Alpha/beta hydrolase</fullName>
    </submittedName>
</protein>
<proteinExistence type="predicted"/>
<keyword evidence="2" id="KW-0378">Hydrolase</keyword>
<dbReference type="Proteomes" id="UP000464754">
    <property type="component" value="Chromosome"/>
</dbReference>
<dbReference type="PANTHER" id="PTHR43798:SF33">
    <property type="entry name" value="HYDROLASE, PUTATIVE (AFU_ORTHOLOGUE AFUA_2G14860)-RELATED"/>
    <property type="match status" value="1"/>
</dbReference>
<dbReference type="SUPFAM" id="SSF53474">
    <property type="entry name" value="alpha/beta-Hydrolases"/>
    <property type="match status" value="1"/>
</dbReference>
<dbReference type="RefSeq" id="WP_163051457.1">
    <property type="nucleotide sequence ID" value="NZ_AP019695.1"/>
</dbReference>
<sequence>MSYFNYQSKRIFYRETGHGKPLILLHGDSASSTMFEMLLPLYQKHFRVILIDFLGNGKSDRVDKFPADLWISQAQQVIALIEHLHLKKVNLLGTSGGAWVGINTALERPDLIEKVIADSFDGRTLHSTFSEDLKKEREYAKHDTFAKQFYEWCQGEDWETVVDLNTQALVACAEKHISLFSKPLEYLAVPILFTGSLEDDMCRKDMLKEYMEMKKLLKHSSIHMFCTGKHPAIASNAEKFAEIVLAFLK</sequence>
<evidence type="ECO:0000259" key="1">
    <source>
        <dbReference type="Pfam" id="PF00561"/>
    </source>
</evidence>
<dbReference type="KEGG" id="aarg:Aargi30884_05540"/>
<dbReference type="GO" id="GO:0016787">
    <property type="term" value="F:hydrolase activity"/>
    <property type="evidence" value="ECO:0007669"/>
    <property type="project" value="UniProtKB-KW"/>
</dbReference>
<dbReference type="PANTHER" id="PTHR43798">
    <property type="entry name" value="MONOACYLGLYCEROL LIPASE"/>
    <property type="match status" value="1"/>
</dbReference>
<dbReference type="InterPro" id="IPR050266">
    <property type="entry name" value="AB_hydrolase_sf"/>
</dbReference>
<dbReference type="EMBL" id="AP019695">
    <property type="protein sequence ID" value="BBK21651.1"/>
    <property type="molecule type" value="Genomic_DNA"/>
</dbReference>
<evidence type="ECO:0000313" key="3">
    <source>
        <dbReference type="Proteomes" id="UP000464754"/>
    </source>
</evidence>
<reference evidence="3" key="1">
    <citation type="submission" date="2019-05" db="EMBL/GenBank/DDBJ databases">
        <title>Complete genome sequencing of Absiella argi strain JCM 30884.</title>
        <authorList>
            <person name="Sakamoto M."/>
            <person name="Murakami T."/>
            <person name="Mori H."/>
        </authorList>
    </citation>
    <scope>NUCLEOTIDE SEQUENCE [LARGE SCALE GENOMIC DNA]</scope>
    <source>
        <strain evidence="3">JCM 30884</strain>
    </source>
</reference>
<dbReference type="AlphaFoldDB" id="A0A6N4TGB7"/>
<gene>
    <name evidence="2" type="ORF">Aargi30884_05540</name>
</gene>
<dbReference type="InterPro" id="IPR000073">
    <property type="entry name" value="AB_hydrolase_1"/>
</dbReference>
<feature type="domain" description="AB hydrolase-1" evidence="1">
    <location>
        <begin position="20"/>
        <end position="154"/>
    </location>
</feature>
<name>A0A6N4TGB7_9FIRM</name>
<dbReference type="InterPro" id="IPR029058">
    <property type="entry name" value="AB_hydrolase_fold"/>
</dbReference>
<dbReference type="Gene3D" id="3.40.50.1820">
    <property type="entry name" value="alpha/beta hydrolase"/>
    <property type="match status" value="1"/>
</dbReference>
<keyword evidence="3" id="KW-1185">Reference proteome</keyword>
<organism evidence="2 3">
    <name type="scientific">Amedibacterium intestinale</name>
    <dbReference type="NCBI Taxonomy" id="2583452"/>
    <lineage>
        <taxon>Bacteria</taxon>
        <taxon>Bacillati</taxon>
        <taxon>Bacillota</taxon>
        <taxon>Erysipelotrichia</taxon>
        <taxon>Erysipelotrichales</taxon>
        <taxon>Erysipelotrichaceae</taxon>
        <taxon>Amedibacterium</taxon>
    </lineage>
</organism>
<accession>A0A6N4TGB7</accession>
<evidence type="ECO:0000313" key="2">
    <source>
        <dbReference type="EMBL" id="BBK21651.1"/>
    </source>
</evidence>
<dbReference type="Pfam" id="PF00561">
    <property type="entry name" value="Abhydrolase_1"/>
    <property type="match status" value="1"/>
</dbReference>
<dbReference type="GO" id="GO:0016020">
    <property type="term" value="C:membrane"/>
    <property type="evidence" value="ECO:0007669"/>
    <property type="project" value="TreeGrafter"/>
</dbReference>